<reference evidence="2 3" key="1">
    <citation type="submission" date="2024-03" db="EMBL/GenBank/DDBJ databases">
        <title>The Acrasis kona genome and developmental transcriptomes reveal deep origins of eukaryotic multicellular pathways.</title>
        <authorList>
            <person name="Sheikh S."/>
            <person name="Fu C.-J."/>
            <person name="Brown M.W."/>
            <person name="Baldauf S.L."/>
        </authorList>
    </citation>
    <scope>NUCLEOTIDE SEQUENCE [LARGE SCALE GENOMIC DNA]</scope>
    <source>
        <strain evidence="2 3">ATCC MYA-3509</strain>
    </source>
</reference>
<feature type="compositionally biased region" description="Basic residues" evidence="1">
    <location>
        <begin position="1"/>
        <end position="13"/>
    </location>
</feature>
<feature type="compositionally biased region" description="Polar residues" evidence="1">
    <location>
        <begin position="161"/>
        <end position="171"/>
    </location>
</feature>
<evidence type="ECO:0000256" key="1">
    <source>
        <dbReference type="SAM" id="MobiDB-lite"/>
    </source>
</evidence>
<dbReference type="AlphaFoldDB" id="A0AAW2ZFU4"/>
<protein>
    <submittedName>
        <fullName evidence="2">Uncharacterized protein</fullName>
    </submittedName>
</protein>
<name>A0AAW2ZFU4_9EUKA</name>
<organism evidence="2 3">
    <name type="scientific">Acrasis kona</name>
    <dbReference type="NCBI Taxonomy" id="1008807"/>
    <lineage>
        <taxon>Eukaryota</taxon>
        <taxon>Discoba</taxon>
        <taxon>Heterolobosea</taxon>
        <taxon>Tetramitia</taxon>
        <taxon>Eutetramitia</taxon>
        <taxon>Acrasidae</taxon>
        <taxon>Acrasis</taxon>
    </lineage>
</organism>
<keyword evidence="3" id="KW-1185">Reference proteome</keyword>
<proteinExistence type="predicted"/>
<sequence>MRRSSKMPCRRIKIWLTNSKPLQRTTGNNKHRMTLKSLQRRSDKDNDDEGSDSDSDSDDDKDNTEEKEEGKDNDNANNKDDQDDDSSDEDYKPSSLSQSSLSPTFSTPPITALQPSQPSTHNLLNPSISPSHSQPASTLPLSTTLDVPPSSTSSIHLSVSLNNKTSPQLSSGFDDDASPHSLGEFDDEKASHSSGDQLKKNEQDSQSPIVASDEDADHKSLKRKRNSSLSSSTIIMDDEPPRYSTCSRTQHNNKRFRTYNKEENSMEISLAVDQNENDCIKKKLYYDYNSEE</sequence>
<feature type="compositionally biased region" description="Low complexity" evidence="1">
    <location>
        <begin position="93"/>
        <end position="109"/>
    </location>
</feature>
<feature type="compositionally biased region" description="Polar residues" evidence="1">
    <location>
        <begin position="16"/>
        <end position="28"/>
    </location>
</feature>
<evidence type="ECO:0000313" key="3">
    <source>
        <dbReference type="Proteomes" id="UP001431209"/>
    </source>
</evidence>
<evidence type="ECO:0000313" key="2">
    <source>
        <dbReference type="EMBL" id="KAL0488056.1"/>
    </source>
</evidence>
<dbReference type="EMBL" id="JAOPGA020001395">
    <property type="protein sequence ID" value="KAL0488056.1"/>
    <property type="molecule type" value="Genomic_DNA"/>
</dbReference>
<feature type="compositionally biased region" description="Acidic residues" evidence="1">
    <location>
        <begin position="45"/>
        <end position="67"/>
    </location>
</feature>
<feature type="compositionally biased region" description="Low complexity" evidence="1">
    <location>
        <begin position="150"/>
        <end position="160"/>
    </location>
</feature>
<comment type="caution">
    <text evidence="2">The sequence shown here is derived from an EMBL/GenBank/DDBJ whole genome shotgun (WGS) entry which is preliminary data.</text>
</comment>
<gene>
    <name evidence="2" type="ORF">AKO1_015227</name>
</gene>
<feature type="compositionally biased region" description="Basic and acidic residues" evidence="1">
    <location>
        <begin position="68"/>
        <end position="80"/>
    </location>
</feature>
<feature type="region of interest" description="Disordered" evidence="1">
    <location>
        <begin position="1"/>
        <end position="254"/>
    </location>
</feature>
<dbReference type="Proteomes" id="UP001431209">
    <property type="component" value="Unassembled WGS sequence"/>
</dbReference>
<feature type="compositionally biased region" description="Polar residues" evidence="1">
    <location>
        <begin position="113"/>
        <end position="145"/>
    </location>
</feature>
<accession>A0AAW2ZFU4</accession>